<gene>
    <name evidence="12" type="ORF">Y013_24955</name>
</gene>
<dbReference type="PANTHER" id="PTHR43722:SF1">
    <property type="entry name" value="PROLINE IMINOPEPTIDASE"/>
    <property type="match status" value="1"/>
</dbReference>
<dbReference type="Proteomes" id="UP000018781">
    <property type="component" value="Plasmid unnamed"/>
</dbReference>
<dbReference type="InterPro" id="IPR002410">
    <property type="entry name" value="Peptidase_S33"/>
</dbReference>
<keyword evidence="4 8" id="KW-0031">Aminopeptidase</keyword>
<dbReference type="KEGG" id="rpy:Y013_24955"/>
<dbReference type="eggNOG" id="COG2267">
    <property type="taxonomic scope" value="Bacteria"/>
</dbReference>
<geneLocation type="plasmid" evidence="13">
    <name>1</name>
</geneLocation>
<dbReference type="PRINTS" id="PR00793">
    <property type="entry name" value="PROAMNOPTASE"/>
</dbReference>
<dbReference type="Pfam" id="PF00561">
    <property type="entry name" value="Abhydrolase_1"/>
    <property type="match status" value="1"/>
</dbReference>
<evidence type="ECO:0000259" key="11">
    <source>
        <dbReference type="Pfam" id="PF00561"/>
    </source>
</evidence>
<feature type="active site" evidence="9">
    <location>
        <position position="267"/>
    </location>
</feature>
<name>V9XKN3_9NOCA</name>
<dbReference type="GO" id="GO:0006508">
    <property type="term" value="P:proteolysis"/>
    <property type="evidence" value="ECO:0007669"/>
    <property type="project" value="UniProtKB-KW"/>
</dbReference>
<dbReference type="PIRSF" id="PIRSF006431">
    <property type="entry name" value="Pept_S33"/>
    <property type="match status" value="1"/>
</dbReference>
<evidence type="ECO:0000256" key="5">
    <source>
        <dbReference type="ARBA" id="ARBA00022490"/>
    </source>
</evidence>
<evidence type="ECO:0000256" key="1">
    <source>
        <dbReference type="ARBA" id="ARBA00001585"/>
    </source>
</evidence>
<organism evidence="12 13">
    <name type="scientific">Rhodococcus pyridinivorans SB3094</name>
    <dbReference type="NCBI Taxonomy" id="1435356"/>
    <lineage>
        <taxon>Bacteria</taxon>
        <taxon>Bacillati</taxon>
        <taxon>Actinomycetota</taxon>
        <taxon>Actinomycetes</taxon>
        <taxon>Mycobacteriales</taxon>
        <taxon>Nocardiaceae</taxon>
        <taxon>Rhodococcus</taxon>
    </lineage>
</organism>
<evidence type="ECO:0000256" key="2">
    <source>
        <dbReference type="ARBA" id="ARBA00004496"/>
    </source>
</evidence>
<proteinExistence type="inferred from homology"/>
<evidence type="ECO:0000256" key="7">
    <source>
        <dbReference type="ARBA" id="ARBA00022801"/>
    </source>
</evidence>
<keyword evidence="12" id="KW-0614">Plasmid</keyword>
<dbReference type="GO" id="GO:0005737">
    <property type="term" value="C:cytoplasm"/>
    <property type="evidence" value="ECO:0007669"/>
    <property type="project" value="UniProtKB-SubCell"/>
</dbReference>
<keyword evidence="7 8" id="KW-0378">Hydrolase</keyword>
<feature type="active site" description="Nucleophile" evidence="9">
    <location>
        <position position="112"/>
    </location>
</feature>
<dbReference type="AlphaFoldDB" id="V9XKN3"/>
<comment type="subcellular location">
    <subcellularLocation>
        <location evidence="2 8">Cytoplasm</location>
    </subcellularLocation>
</comment>
<evidence type="ECO:0000256" key="6">
    <source>
        <dbReference type="ARBA" id="ARBA00022670"/>
    </source>
</evidence>
<keyword evidence="6 8" id="KW-0645">Protease</keyword>
<dbReference type="InterPro" id="IPR029058">
    <property type="entry name" value="AB_hydrolase_fold"/>
</dbReference>
<protein>
    <recommendedName>
        <fullName evidence="8 10">Proline iminopeptidase</fullName>
        <shortName evidence="8">PIP</shortName>
        <ecNumber evidence="8 10">3.4.11.5</ecNumber>
    </recommendedName>
    <alternativeName>
        <fullName evidence="8">Prolyl aminopeptidase</fullName>
    </alternativeName>
</protein>
<dbReference type="PANTHER" id="PTHR43722">
    <property type="entry name" value="PROLINE IMINOPEPTIDASE"/>
    <property type="match status" value="1"/>
</dbReference>
<dbReference type="InterPro" id="IPR005944">
    <property type="entry name" value="Pro_iminopeptidase"/>
</dbReference>
<reference evidence="12 13" key="1">
    <citation type="journal article" date="2014" name="Genome Announc.">
        <title>Complete Genome of Rhodococcus pyridinivorans SB3094, a Methyl-Ethyl-Ketone-Degrading Bacterium Used for Bioaugmentation.</title>
        <authorList>
            <person name="Dueholm M.S."/>
            <person name="Albertsen M."/>
            <person name="D'Imperio S."/>
            <person name="Tale V.P."/>
            <person name="Lewis D."/>
            <person name="Nielsen P.H."/>
            <person name="Nielsen J.L."/>
        </authorList>
    </citation>
    <scope>NUCLEOTIDE SEQUENCE [LARGE SCALE GENOMIC DNA]</scope>
    <source>
        <strain evidence="13">SB3094</strain>
        <plasmid evidence="13">1</plasmid>
    </source>
</reference>
<dbReference type="EC" id="3.4.11.5" evidence="8 10"/>
<dbReference type="HOGENOM" id="CLU_043739_2_2_11"/>
<dbReference type="PATRIC" id="fig|1435356.3.peg.5032"/>
<evidence type="ECO:0000256" key="4">
    <source>
        <dbReference type="ARBA" id="ARBA00022438"/>
    </source>
</evidence>
<evidence type="ECO:0000256" key="8">
    <source>
        <dbReference type="PIRNR" id="PIRNR006431"/>
    </source>
</evidence>
<dbReference type="GO" id="GO:0004177">
    <property type="term" value="F:aminopeptidase activity"/>
    <property type="evidence" value="ECO:0007669"/>
    <property type="project" value="UniProtKB-UniRule"/>
</dbReference>
<keyword evidence="5 8" id="KW-0963">Cytoplasm</keyword>
<evidence type="ECO:0000313" key="13">
    <source>
        <dbReference type="Proteomes" id="UP000018781"/>
    </source>
</evidence>
<evidence type="ECO:0000256" key="9">
    <source>
        <dbReference type="PIRSR" id="PIRSR006431-1"/>
    </source>
</evidence>
<evidence type="ECO:0000256" key="3">
    <source>
        <dbReference type="ARBA" id="ARBA00010088"/>
    </source>
</evidence>
<dbReference type="SUPFAM" id="SSF53474">
    <property type="entry name" value="alpha/beta-Hydrolases"/>
    <property type="match status" value="1"/>
</dbReference>
<dbReference type="MEROPS" id="S33.001"/>
<dbReference type="Gene3D" id="3.40.50.1820">
    <property type="entry name" value="alpha/beta hydrolase"/>
    <property type="match status" value="1"/>
</dbReference>
<dbReference type="NCBIfam" id="TIGR01249">
    <property type="entry name" value="pro_imino_pep_1"/>
    <property type="match status" value="1"/>
</dbReference>
<feature type="domain" description="AB hydrolase-1" evidence="11">
    <location>
        <begin position="33"/>
        <end position="295"/>
    </location>
</feature>
<evidence type="ECO:0000256" key="10">
    <source>
        <dbReference type="RuleBase" id="RU003421"/>
    </source>
</evidence>
<accession>V9XKN3</accession>
<dbReference type="EMBL" id="CP006997">
    <property type="protein sequence ID" value="AHD24026.1"/>
    <property type="molecule type" value="Genomic_DNA"/>
</dbReference>
<dbReference type="InterPro" id="IPR000073">
    <property type="entry name" value="AB_hydrolase_1"/>
</dbReference>
<sequence length="334" mass="36973">MFPAIEPYDSGFLPVSDNNSVYWENVGSPAGLPIVYLHGGPGSGCGVGMRRYFDPSLFRAVLFDQRGCGRSTPRVDDPAIDLSTNTTGNLIADIESLREHLGIDRWVVAGVSWGVSLGLAYAQTHPERVIGMALGAITSGRRREVEWITREMRRIFPREWERFVEPVPEGERDGNLAAAYARLLAHPDAAVRENAALRWCEWEDTHISLAPGWTPSRRYQDPVFRMVFARLVTHYWGNDCFLAENQLFHGMHRLAGIPAILVHGRYDVSGPLDTAWEISRRWDGSRLVVVDDAGHGGGSFLSRFVDAITSFAAADPADDGAVDPATGISANRRR</sequence>
<feature type="active site" description="Proton donor" evidence="9">
    <location>
        <position position="295"/>
    </location>
</feature>
<evidence type="ECO:0000313" key="12">
    <source>
        <dbReference type="EMBL" id="AHD24026.1"/>
    </source>
</evidence>
<comment type="catalytic activity">
    <reaction evidence="1 8 10">
        <text>Release of N-terminal proline from a peptide.</text>
        <dbReference type="EC" id="3.4.11.5"/>
    </reaction>
</comment>
<comment type="similarity">
    <text evidence="3 8 10">Belongs to the peptidase S33 family.</text>
</comment>